<dbReference type="eggNOG" id="KOG1401">
    <property type="taxonomic scope" value="Eukaryota"/>
</dbReference>
<dbReference type="FunFam" id="3.40.640.10:FF:000041">
    <property type="entry name" value="Adenosylmethionine-8-amino-7-oxononanoate aminotransferase"/>
    <property type="match status" value="1"/>
</dbReference>
<keyword evidence="5" id="KW-0949">S-adenosyl-L-methionine</keyword>
<proteinExistence type="inferred from homology"/>
<dbReference type="NCBIfam" id="NF005940">
    <property type="entry name" value="PRK07986.1"/>
    <property type="match status" value="1"/>
</dbReference>
<dbReference type="UniPathway" id="UPA00078"/>
<keyword evidence="3 9" id="KW-0032">Aminotransferase</keyword>
<reference evidence="9 10" key="1">
    <citation type="journal article" date="2007" name="Nat. Biotechnol.">
        <title>Genome sequence of the lignocellulose-bioconverting and xylose-fermenting yeast Pichia stipitis.</title>
        <authorList>
            <person name="Jeffries T.W."/>
            <person name="Grigoriev I.V."/>
            <person name="Grimwood J."/>
            <person name="Laplaza J.M."/>
            <person name="Aerts A."/>
            <person name="Salamov A."/>
            <person name="Schmutz J."/>
            <person name="Lindquist E."/>
            <person name="Dehal P."/>
            <person name="Shapiro H."/>
            <person name="Jin Y.S."/>
            <person name="Passoth V."/>
            <person name="Richardson P.M."/>
        </authorList>
    </citation>
    <scope>NUCLEOTIDE SEQUENCE [LARGE SCALE GENOMIC DNA]</scope>
    <source>
        <strain evidence="10">ATCC 58785 / CBS 6054 / NBRC 10063 / NRRL Y-11545</strain>
    </source>
</reference>
<protein>
    <submittedName>
        <fullName evidence="9">Adenosylmethionine-8-amino-7-oxononanoate aminotransferase (7,8-diamino-pelargonic acid aminotransferase) (DAPA aminotransferase)</fullName>
        <ecNumber evidence="9">2.6.1.62</ecNumber>
    </submittedName>
</protein>
<dbReference type="NCBIfam" id="NF004624">
    <property type="entry name" value="PRK05964.1"/>
    <property type="match status" value="1"/>
</dbReference>
<dbReference type="GO" id="GO:0009102">
    <property type="term" value="P:biotin biosynthetic process"/>
    <property type="evidence" value="ECO:0007669"/>
    <property type="project" value="UniProtKB-UniPathway"/>
</dbReference>
<dbReference type="PROSITE" id="PS00600">
    <property type="entry name" value="AA_TRANSFER_CLASS_3"/>
    <property type="match status" value="1"/>
</dbReference>
<dbReference type="InterPro" id="IPR005814">
    <property type="entry name" value="Aminotrans_3"/>
</dbReference>
<dbReference type="InterPro" id="IPR015421">
    <property type="entry name" value="PyrdxlP-dep_Trfase_major"/>
</dbReference>
<comment type="pathway">
    <text evidence="2">Cofactor biosynthesis; biotin biosynthesis.</text>
</comment>
<dbReference type="Pfam" id="PF00202">
    <property type="entry name" value="Aminotran_3"/>
    <property type="match status" value="1"/>
</dbReference>
<comment type="similarity">
    <text evidence="8">Belongs to the class-III pyridoxal-phosphate-dependent aminotransferase family.</text>
</comment>
<dbReference type="EC" id="2.6.1.62" evidence="9"/>
<evidence type="ECO:0000256" key="5">
    <source>
        <dbReference type="ARBA" id="ARBA00022691"/>
    </source>
</evidence>
<dbReference type="InterPro" id="IPR015424">
    <property type="entry name" value="PyrdxlP-dep_Trfase"/>
</dbReference>
<dbReference type="GO" id="GO:0030170">
    <property type="term" value="F:pyridoxal phosphate binding"/>
    <property type="evidence" value="ECO:0007669"/>
    <property type="project" value="InterPro"/>
</dbReference>
<name>A3GF39_PICST</name>
<evidence type="ECO:0000256" key="7">
    <source>
        <dbReference type="ARBA" id="ARBA00022898"/>
    </source>
</evidence>
<dbReference type="InterPro" id="IPR005815">
    <property type="entry name" value="BioA"/>
</dbReference>
<evidence type="ECO:0000256" key="6">
    <source>
        <dbReference type="ARBA" id="ARBA00022756"/>
    </source>
</evidence>
<organism evidence="9 10">
    <name type="scientific">Scheffersomyces stipitis (strain ATCC 58785 / CBS 6054 / NBRC 10063 / NRRL Y-11545)</name>
    <name type="common">Yeast</name>
    <name type="synonym">Pichia stipitis</name>
    <dbReference type="NCBI Taxonomy" id="322104"/>
    <lineage>
        <taxon>Eukaryota</taxon>
        <taxon>Fungi</taxon>
        <taxon>Dikarya</taxon>
        <taxon>Ascomycota</taxon>
        <taxon>Saccharomycotina</taxon>
        <taxon>Pichiomycetes</taxon>
        <taxon>Debaryomycetaceae</taxon>
        <taxon>Scheffersomyces</taxon>
    </lineage>
</organism>
<dbReference type="HOGENOM" id="CLU_016922_4_3_1"/>
<dbReference type="OMA" id="GGCFMHG"/>
<keyword evidence="7 8" id="KW-0663">Pyridoxal phosphate</keyword>
<dbReference type="InterPro" id="IPR015422">
    <property type="entry name" value="PyrdxlP-dep_Trfase_small"/>
</dbReference>
<comment type="caution">
    <text evidence="9">The sequence shown here is derived from an EMBL/GenBank/DDBJ whole genome shotgun (WGS) entry which is preliminary data.</text>
</comment>
<keyword evidence="10" id="KW-1185">Reference proteome</keyword>
<accession>A3GF39</accession>
<dbReference type="Gene3D" id="3.90.1150.10">
    <property type="entry name" value="Aspartate Aminotransferase, domain 1"/>
    <property type="match status" value="1"/>
</dbReference>
<dbReference type="AlphaFoldDB" id="A3GF39"/>
<evidence type="ECO:0000313" key="9">
    <source>
        <dbReference type="EMBL" id="EAZ63280.2"/>
    </source>
</evidence>
<dbReference type="STRING" id="322104.A3GF39"/>
<dbReference type="RefSeq" id="XP_001387303.2">
    <property type="nucleotide sequence ID" value="XM_001387266.1"/>
</dbReference>
<dbReference type="NCBIfam" id="TIGR00508">
    <property type="entry name" value="bioA"/>
    <property type="match status" value="1"/>
</dbReference>
<evidence type="ECO:0000256" key="3">
    <source>
        <dbReference type="ARBA" id="ARBA00022576"/>
    </source>
</evidence>
<dbReference type="PANTHER" id="PTHR42684">
    <property type="entry name" value="ADENOSYLMETHIONINE-8-AMINO-7-OXONONANOATE AMINOTRANSFERASE"/>
    <property type="match status" value="1"/>
</dbReference>
<dbReference type="EMBL" id="AAVQ01000001">
    <property type="protein sequence ID" value="EAZ63280.2"/>
    <property type="molecule type" value="Genomic_DNA"/>
</dbReference>
<evidence type="ECO:0000313" key="10">
    <source>
        <dbReference type="Proteomes" id="UP000002258"/>
    </source>
</evidence>
<dbReference type="HAMAP" id="MF_00834">
    <property type="entry name" value="BioA"/>
    <property type="match status" value="1"/>
</dbReference>
<dbReference type="SUPFAM" id="SSF53383">
    <property type="entry name" value="PLP-dependent transferases"/>
    <property type="match status" value="1"/>
</dbReference>
<dbReference type="GeneID" id="4850888"/>
<gene>
    <name evidence="9" type="primary">BIO3</name>
    <name evidence="9" type="ORF">PICST_38592</name>
</gene>
<dbReference type="GO" id="GO:0004015">
    <property type="term" value="F:adenosylmethionine-8-amino-7-oxononanoate transaminase activity"/>
    <property type="evidence" value="ECO:0007669"/>
    <property type="project" value="UniProtKB-EC"/>
</dbReference>
<dbReference type="OrthoDB" id="425114at2759"/>
<evidence type="ECO:0000256" key="2">
    <source>
        <dbReference type="ARBA" id="ARBA00004746"/>
    </source>
</evidence>
<comment type="cofactor">
    <cofactor evidence="1">
        <name>pyridoxal 5'-phosphate</name>
        <dbReference type="ChEBI" id="CHEBI:597326"/>
    </cofactor>
</comment>
<dbReference type="CDD" id="cd00610">
    <property type="entry name" value="OAT_like"/>
    <property type="match status" value="1"/>
</dbReference>
<evidence type="ECO:0000256" key="4">
    <source>
        <dbReference type="ARBA" id="ARBA00022679"/>
    </source>
</evidence>
<dbReference type="KEGG" id="pic:PICST_38592"/>
<dbReference type="Proteomes" id="UP000002258">
    <property type="component" value="Chromosome 1"/>
</dbReference>
<keyword evidence="6" id="KW-0093">Biotin biosynthesis</keyword>
<evidence type="ECO:0000256" key="1">
    <source>
        <dbReference type="ARBA" id="ARBA00001933"/>
    </source>
</evidence>
<dbReference type="InterPro" id="IPR049704">
    <property type="entry name" value="Aminotrans_3_PPA_site"/>
</dbReference>
<dbReference type="InParanoid" id="A3GF39"/>
<dbReference type="FunCoup" id="A3GF39">
    <property type="interactions" value="230"/>
</dbReference>
<sequence>MKGLRQKLLYDSRHIWHPYTSMISPLPCYHVKSASGVSLQLSSGETLIDGMASWWSAIHGYNHPHLNKAAHNQIDKMSHVMFGGITHDPAIDLCKQLLDMTDSNLTKVFLADSGSVAVEVALKMAMQYWHSKGEKQRKRFLTIKHGYHGDTFGAMGICDPVNSMHSIYTGYLPQNLFAEAPHIRFGEQWDEKDISSFKAILERNSKEIAAVVIEPILQGAGGMRMYHPQYLKSVSELCKQHGVLLILDEIATGFGRTGRLFAYEHAGICPDILCLGKALTGGYLTMSAVLTNDDVAETVSSGESGCFMHGPTFMANPLAAAIASASLELVNEGNWKTQVKSIEDVLKLGLNPLSDHPKVQDVRILGGVGVIEMKNPVDMARCQKALIQSGVWLRPFGKLIYTIPPYIVSKSELLKIIDTMGILVDIN</sequence>
<evidence type="ECO:0000256" key="8">
    <source>
        <dbReference type="RuleBase" id="RU003560"/>
    </source>
</evidence>
<keyword evidence="4 9" id="KW-0808">Transferase</keyword>
<dbReference type="Gene3D" id="3.40.640.10">
    <property type="entry name" value="Type I PLP-dependent aspartate aminotransferase-like (Major domain)"/>
    <property type="match status" value="1"/>
</dbReference>
<dbReference type="PANTHER" id="PTHR42684:SF17">
    <property type="entry name" value="ADENOSYLMETHIONINE-8-AMINO-7-OXONONANOATE AMINOTRANSFERASE"/>
    <property type="match status" value="1"/>
</dbReference>